<reference evidence="2 3" key="1">
    <citation type="submission" date="2016-04" db="EMBL/GenBank/DDBJ databases">
        <title>Complete genome sequence of Bacillus oceanisediminis strain 2691.</title>
        <authorList>
            <person name="Jeong H."/>
            <person name="Kim H.J."/>
            <person name="Lee D.-W."/>
        </authorList>
    </citation>
    <scope>NUCLEOTIDE SEQUENCE [LARGE SCALE GENOMIC DNA]</scope>
    <source>
        <strain evidence="2 3">2691</strain>
        <plasmid evidence="3">pbo1</plasmid>
    </source>
</reference>
<dbReference type="Proteomes" id="UP000077856">
    <property type="component" value="Plasmid pBO1"/>
</dbReference>
<keyword evidence="2" id="KW-0614">Plasmid</keyword>
<organism evidence="2 3">
    <name type="scientific">Cytobacillus oceanisediminis 2691</name>
    <dbReference type="NCBI Taxonomy" id="1196031"/>
    <lineage>
        <taxon>Bacteria</taxon>
        <taxon>Bacillati</taxon>
        <taxon>Bacillota</taxon>
        <taxon>Bacilli</taxon>
        <taxon>Bacillales</taxon>
        <taxon>Bacillaceae</taxon>
        <taxon>Cytobacillus</taxon>
    </lineage>
</organism>
<keyword evidence="1" id="KW-1133">Transmembrane helix</keyword>
<keyword evidence="1" id="KW-0812">Transmembrane</keyword>
<geneLocation type="plasmid" evidence="3">
    <name>pbo1</name>
</geneLocation>
<dbReference type="eggNOG" id="ENOG5030DHR">
    <property type="taxonomic scope" value="Bacteria"/>
</dbReference>
<evidence type="ECO:0000313" key="3">
    <source>
        <dbReference type="Proteomes" id="UP000077856"/>
    </source>
</evidence>
<accession>A0A160MHX9</accession>
<gene>
    <name evidence="2" type="ORF">A361_28390</name>
</gene>
<evidence type="ECO:0000313" key="2">
    <source>
        <dbReference type="EMBL" id="AND43089.1"/>
    </source>
</evidence>
<dbReference type="KEGG" id="bon:A361_28390"/>
<dbReference type="RefSeq" id="WP_019380457.1">
    <property type="nucleotide sequence ID" value="NZ_CP015507.1"/>
</dbReference>
<evidence type="ECO:0000256" key="1">
    <source>
        <dbReference type="SAM" id="Phobius"/>
    </source>
</evidence>
<sequence>MNKKSAALISIMAILGVSLFIYLDINSDKQRIELDATKEEVLKEIKDSKEYTEKTIQLAEGNDQDIGYFHPEHAEHEGKEDPKKDAIKYFIAGLLSNNTDIFLSSFYVESISQDLFKSKNPDKDAVTKEIMDKISRNGTLKEILYKVNKGFLNADSNTISLTIKYDDQKEATVNFDLLTLSDSHHEDEIGTYVITTSAWDIIKQIEASLQ</sequence>
<feature type="transmembrane region" description="Helical" evidence="1">
    <location>
        <begin position="6"/>
        <end position="23"/>
    </location>
</feature>
<keyword evidence="1" id="KW-0472">Membrane</keyword>
<dbReference type="AlphaFoldDB" id="A0A160MHX9"/>
<proteinExistence type="predicted"/>
<protein>
    <submittedName>
        <fullName evidence="2">Uncharacterized protein</fullName>
    </submittedName>
</protein>
<dbReference type="EMBL" id="CP015507">
    <property type="protein sequence ID" value="AND43089.1"/>
    <property type="molecule type" value="Genomic_DNA"/>
</dbReference>
<name>A0A160MHX9_9BACI</name>